<keyword evidence="1" id="KW-0472">Membrane</keyword>
<dbReference type="HOGENOM" id="CLU_077119_1_0_11"/>
<evidence type="ECO:0000313" key="3">
    <source>
        <dbReference type="Proteomes" id="UP000006415"/>
    </source>
</evidence>
<dbReference type="Proteomes" id="UP000006415">
    <property type="component" value="Unassembled WGS sequence"/>
</dbReference>
<dbReference type="STRING" id="857290.HMPREF9156_00864"/>
<protein>
    <recommendedName>
        <fullName evidence="4">DUF4862 domain-containing protein</fullName>
    </recommendedName>
</protein>
<comment type="caution">
    <text evidence="2">The sequence shown here is derived from an EMBL/GenBank/DDBJ whole genome shotgun (WGS) entry which is preliminary data.</text>
</comment>
<evidence type="ECO:0008006" key="4">
    <source>
        <dbReference type="Google" id="ProtNLM"/>
    </source>
</evidence>
<dbReference type="EMBL" id="AGZS01000003">
    <property type="protein sequence ID" value="EJD64989.1"/>
    <property type="molecule type" value="Genomic_DNA"/>
</dbReference>
<evidence type="ECO:0000256" key="1">
    <source>
        <dbReference type="SAM" id="Phobius"/>
    </source>
</evidence>
<keyword evidence="1" id="KW-1133">Transmembrane helix</keyword>
<dbReference type="eggNOG" id="COG0648">
    <property type="taxonomic scope" value="Bacteria"/>
</dbReference>
<keyword evidence="1" id="KW-0812">Transmembrane</keyword>
<name>J0WZJ3_9BIFI</name>
<feature type="transmembrane region" description="Helical" evidence="1">
    <location>
        <begin position="337"/>
        <end position="361"/>
    </location>
</feature>
<sequence length="369" mass="38780">MSGMPFVVGAYASMPPDAQEQEEYYRILGEQDWISGAELPFPGDLADLAMLKKLSYMLPDHWTHNTVTAIPGTMKRVWADPAVGLASRDAGGRAAALEFIRSIRDAVDRLSQLKGKNTVSYIELHSAPTAGACADSMRASLEEVLRWQWNGSRLAIEHCDRYIEGQKPEKGFLPVEDEIAAAKELGIGIIINWGRSAVEGRDAVAPYSHIAQAGDSGVLAGVMFSGACPAETQYGYSWIDGHLPMAPDEPASLMDAERIRRCADRARKAGTVKYLGAKVCVPSGSSLPERLSFLRHIYEAACGADTGGEGSDEAGAGGYAGTGSNTGAGLGATGASFAAPAIAAIVLAAAACAASLVCSVWRRRGAAGS</sequence>
<dbReference type="Pfam" id="PF16154">
    <property type="entry name" value="DUF4862"/>
    <property type="match status" value="1"/>
</dbReference>
<gene>
    <name evidence="2" type="ORF">HMPREF9156_00864</name>
</gene>
<dbReference type="InterPro" id="IPR032344">
    <property type="entry name" value="DUF4862"/>
</dbReference>
<evidence type="ECO:0000313" key="2">
    <source>
        <dbReference type="EMBL" id="EJD64989.1"/>
    </source>
</evidence>
<reference evidence="2 3" key="1">
    <citation type="submission" date="2012-01" db="EMBL/GenBank/DDBJ databases">
        <title>The Genome Sequence of Scardovia wiggsiae F0424.</title>
        <authorList>
            <consortium name="The Broad Institute Genome Sequencing Platform"/>
            <person name="Earl A."/>
            <person name="Ward D."/>
            <person name="Feldgarden M."/>
            <person name="Gevers D."/>
            <person name="Izard J."/>
            <person name="Ganesan A."/>
            <person name="Baranova O.V."/>
            <person name="Blanton J.M."/>
            <person name="Tanner A.C."/>
            <person name="Mathney J."/>
            <person name="Dewhirst F.E."/>
            <person name="Young S.K."/>
            <person name="Zeng Q."/>
            <person name="Gargeya S."/>
            <person name="Fitzgerald M."/>
            <person name="Haas B."/>
            <person name="Abouelleil A."/>
            <person name="Alvarado L."/>
            <person name="Arachchi H.M."/>
            <person name="Berlin A."/>
            <person name="Chapman S.B."/>
            <person name="Gearin G."/>
            <person name="Goldberg J."/>
            <person name="Griggs A."/>
            <person name="Gujja S."/>
            <person name="Hansen M."/>
            <person name="Heiman D."/>
            <person name="Howarth C."/>
            <person name="Larimer J."/>
            <person name="Lui A."/>
            <person name="MacDonald P.J.P."/>
            <person name="McCowen C."/>
            <person name="Montmayeur A."/>
            <person name="Murphy C."/>
            <person name="Neiman D."/>
            <person name="Pearson M."/>
            <person name="Priest M."/>
            <person name="Roberts A."/>
            <person name="Saif S."/>
            <person name="Shea T."/>
            <person name="Sisk P."/>
            <person name="Stolte C."/>
            <person name="Sykes S."/>
            <person name="Wortman J."/>
            <person name="Nusbaum C."/>
            <person name="Birren B."/>
        </authorList>
    </citation>
    <scope>NUCLEOTIDE SEQUENCE [LARGE SCALE GENOMIC DNA]</scope>
    <source>
        <strain evidence="2 3">F0424</strain>
    </source>
</reference>
<dbReference type="OrthoDB" id="7307665at2"/>
<dbReference type="AlphaFoldDB" id="J0WZJ3"/>
<keyword evidence="3" id="KW-1185">Reference proteome</keyword>
<proteinExistence type="predicted"/>
<accession>J0WZJ3</accession>
<organism evidence="2 3">
    <name type="scientific">Scardovia wiggsiae F0424</name>
    <dbReference type="NCBI Taxonomy" id="857290"/>
    <lineage>
        <taxon>Bacteria</taxon>
        <taxon>Bacillati</taxon>
        <taxon>Actinomycetota</taxon>
        <taxon>Actinomycetes</taxon>
        <taxon>Bifidobacteriales</taxon>
        <taxon>Bifidobacteriaceae</taxon>
        <taxon>Scardovia</taxon>
    </lineage>
</organism>